<evidence type="ECO:0008006" key="3">
    <source>
        <dbReference type="Google" id="ProtNLM"/>
    </source>
</evidence>
<proteinExistence type="predicted"/>
<name>A0A7D7ES91_9CAUD</name>
<evidence type="ECO:0000313" key="2">
    <source>
        <dbReference type="Proteomes" id="UP000514744"/>
    </source>
</evidence>
<sequence length="72" mass="7733">MGQAAEYLTPAELAKRWGGAVTTGTLANWRSKGTGPAFAKFGSRVRYPLAKVVEWETANLHLVGANDNEQGN</sequence>
<dbReference type="KEGG" id="vg:63642540"/>
<organism evidence="1 2">
    <name type="scientific">Pseudomonas phage Persinger</name>
    <dbReference type="NCBI Taxonomy" id="2749430"/>
    <lineage>
        <taxon>Viruses</taxon>
        <taxon>Duplodnaviria</taxon>
        <taxon>Heunggongvirae</taxon>
        <taxon>Uroviricota</taxon>
        <taxon>Caudoviricetes</taxon>
        <taxon>Harrisonburgvirus</taxon>
        <taxon>Harrisonburgvirus persinger</taxon>
    </lineage>
</organism>
<dbReference type="GeneID" id="63642540"/>
<reference evidence="1 2" key="1">
    <citation type="submission" date="2020-06" db="EMBL/GenBank/DDBJ databases">
        <authorList>
            <person name="Persinger R.D."/>
            <person name="Temple L."/>
        </authorList>
    </citation>
    <scope>NUCLEOTIDE SEQUENCE [LARGE SCALE GENOMIC DNA]</scope>
</reference>
<evidence type="ECO:0000313" key="1">
    <source>
        <dbReference type="EMBL" id="QMP19195.1"/>
    </source>
</evidence>
<dbReference type="InterPro" id="IPR009061">
    <property type="entry name" value="DNA-bd_dom_put_sf"/>
</dbReference>
<dbReference type="Proteomes" id="UP000514744">
    <property type="component" value="Segment"/>
</dbReference>
<protein>
    <recommendedName>
        <fullName evidence="3">DNA-binding protein</fullName>
    </recommendedName>
</protein>
<dbReference type="RefSeq" id="YP_010038068.1">
    <property type="nucleotide sequence ID" value="NC_054149.1"/>
</dbReference>
<dbReference type="SUPFAM" id="SSF46955">
    <property type="entry name" value="Putative DNA-binding domain"/>
    <property type="match status" value="1"/>
</dbReference>
<accession>A0A7D7ES91</accession>
<keyword evidence="2" id="KW-1185">Reference proteome</keyword>
<dbReference type="EMBL" id="MT613935">
    <property type="protein sequence ID" value="QMP19195.1"/>
    <property type="molecule type" value="Genomic_DNA"/>
</dbReference>